<name>A0A3M6QAL2_9BURK</name>
<dbReference type="InterPro" id="IPR016174">
    <property type="entry name" value="Di-haem_cyt_TM"/>
</dbReference>
<keyword evidence="9 13" id="KW-1133">Transmembrane helix</keyword>
<evidence type="ECO:0000256" key="12">
    <source>
        <dbReference type="ARBA" id="ARBA00037975"/>
    </source>
</evidence>
<comment type="cofactor">
    <cofactor evidence="1">
        <name>heme b</name>
        <dbReference type="ChEBI" id="CHEBI:60344"/>
    </cofactor>
</comment>
<keyword evidence="11 13" id="KW-0472">Membrane</keyword>
<feature type="transmembrane region" description="Helical" evidence="13">
    <location>
        <begin position="23"/>
        <end position="41"/>
    </location>
</feature>
<evidence type="ECO:0000256" key="4">
    <source>
        <dbReference type="ARBA" id="ARBA00022475"/>
    </source>
</evidence>
<comment type="similarity">
    <text evidence="12">Belongs to the cytochrome b561 family.</text>
</comment>
<evidence type="ECO:0000256" key="6">
    <source>
        <dbReference type="ARBA" id="ARBA00022692"/>
    </source>
</evidence>
<evidence type="ECO:0000256" key="7">
    <source>
        <dbReference type="ARBA" id="ARBA00022723"/>
    </source>
</evidence>
<evidence type="ECO:0000256" key="3">
    <source>
        <dbReference type="ARBA" id="ARBA00022448"/>
    </source>
</evidence>
<dbReference type="AlphaFoldDB" id="A0A3M6QAL2"/>
<keyword evidence="7" id="KW-0479">Metal-binding</keyword>
<dbReference type="PANTHER" id="PTHR30529">
    <property type="entry name" value="CYTOCHROME B561"/>
    <property type="match status" value="1"/>
</dbReference>
<keyword evidence="8" id="KW-0249">Electron transport</keyword>
<evidence type="ECO:0000256" key="8">
    <source>
        <dbReference type="ARBA" id="ARBA00022982"/>
    </source>
</evidence>
<evidence type="ECO:0000256" key="13">
    <source>
        <dbReference type="SAM" id="Phobius"/>
    </source>
</evidence>
<evidence type="ECO:0000313" key="16">
    <source>
        <dbReference type="Proteomes" id="UP000267521"/>
    </source>
</evidence>
<dbReference type="SUPFAM" id="SSF81342">
    <property type="entry name" value="Transmembrane di-heme cytochromes"/>
    <property type="match status" value="1"/>
</dbReference>
<protein>
    <submittedName>
        <fullName evidence="15">Cytochrome b</fullName>
    </submittedName>
</protein>
<dbReference type="GO" id="GO:0020037">
    <property type="term" value="F:heme binding"/>
    <property type="evidence" value="ECO:0007669"/>
    <property type="project" value="TreeGrafter"/>
</dbReference>
<sequence>MMSPNTLNPWLDSPARYGRISRLLHWSMVLLFFWQFLGMGAKVVLDWGPRDSWLVGSHAPMGFALLLVALLRLLWAASQWRRRPSHGRGLIAWAAKAGHALLYALMLAVPALALMRAYGSGRGFDWLGWSVLPAGHKQPEWVQWVNSTRDALDMSLHGLLGWAMLALIVGHAAMALVHHFWLKDDTLRKMAGPMR</sequence>
<evidence type="ECO:0000256" key="11">
    <source>
        <dbReference type="ARBA" id="ARBA00023136"/>
    </source>
</evidence>
<dbReference type="Pfam" id="PF01292">
    <property type="entry name" value="Ni_hydr_CYTB"/>
    <property type="match status" value="1"/>
</dbReference>
<evidence type="ECO:0000259" key="14">
    <source>
        <dbReference type="Pfam" id="PF01292"/>
    </source>
</evidence>
<keyword evidence="6 13" id="KW-0812">Transmembrane</keyword>
<keyword evidence="10" id="KW-0408">Iron</keyword>
<comment type="subcellular location">
    <subcellularLocation>
        <location evidence="2">Cell membrane</location>
        <topology evidence="2">Multi-pass membrane protein</topology>
    </subcellularLocation>
</comment>
<evidence type="ECO:0000313" key="15">
    <source>
        <dbReference type="EMBL" id="RMW99660.1"/>
    </source>
</evidence>
<dbReference type="GO" id="GO:0005886">
    <property type="term" value="C:plasma membrane"/>
    <property type="evidence" value="ECO:0007669"/>
    <property type="project" value="UniProtKB-SubCell"/>
</dbReference>
<dbReference type="InterPro" id="IPR052168">
    <property type="entry name" value="Cytochrome_b561_oxidase"/>
</dbReference>
<dbReference type="PANTHER" id="PTHR30529:SF7">
    <property type="entry name" value="CYTOCHROME B561 BACTERIAL_NI-HYDROGENASE DOMAIN-CONTAINING PROTEIN"/>
    <property type="match status" value="1"/>
</dbReference>
<evidence type="ECO:0000256" key="5">
    <source>
        <dbReference type="ARBA" id="ARBA00022617"/>
    </source>
</evidence>
<dbReference type="RefSeq" id="WP_122237869.1">
    <property type="nucleotide sequence ID" value="NZ_RDQM01000004.1"/>
</dbReference>
<organism evidence="15 16">
    <name type="scientific">Allofranklinella schreckenbergeri</name>
    <dbReference type="NCBI Taxonomy" id="1076744"/>
    <lineage>
        <taxon>Bacteria</taxon>
        <taxon>Pseudomonadati</taxon>
        <taxon>Pseudomonadota</taxon>
        <taxon>Betaproteobacteria</taxon>
        <taxon>Burkholderiales</taxon>
        <taxon>Comamonadaceae</taxon>
        <taxon>Allofranklinella</taxon>
    </lineage>
</organism>
<dbReference type="Proteomes" id="UP000267521">
    <property type="component" value="Unassembled WGS sequence"/>
</dbReference>
<dbReference type="EMBL" id="RDQM01000004">
    <property type="protein sequence ID" value="RMW99660.1"/>
    <property type="molecule type" value="Genomic_DNA"/>
</dbReference>
<feature type="transmembrane region" description="Helical" evidence="13">
    <location>
        <begin position="159"/>
        <end position="182"/>
    </location>
</feature>
<evidence type="ECO:0000256" key="10">
    <source>
        <dbReference type="ARBA" id="ARBA00023004"/>
    </source>
</evidence>
<evidence type="ECO:0000256" key="2">
    <source>
        <dbReference type="ARBA" id="ARBA00004651"/>
    </source>
</evidence>
<feature type="domain" description="Cytochrome b561 bacterial/Ni-hydrogenase" evidence="14">
    <location>
        <begin position="16"/>
        <end position="191"/>
    </location>
</feature>
<keyword evidence="5" id="KW-0349">Heme</keyword>
<dbReference type="GO" id="GO:0022904">
    <property type="term" value="P:respiratory electron transport chain"/>
    <property type="evidence" value="ECO:0007669"/>
    <property type="project" value="InterPro"/>
</dbReference>
<feature type="transmembrane region" description="Helical" evidence="13">
    <location>
        <begin position="61"/>
        <end position="80"/>
    </location>
</feature>
<accession>A0A3M6QAL2</accession>
<evidence type="ECO:0000256" key="1">
    <source>
        <dbReference type="ARBA" id="ARBA00001970"/>
    </source>
</evidence>
<proteinExistence type="inferred from homology"/>
<reference evidence="15 16" key="1">
    <citation type="submission" date="2018-10" db="EMBL/GenBank/DDBJ databases">
        <title>Comamonadaceae CDC group NO-1 genome sequencing and assembly.</title>
        <authorList>
            <person name="Bernier A.-M."/>
            <person name="Bernard K."/>
        </authorList>
    </citation>
    <scope>NUCLEOTIDE SEQUENCE [LARGE SCALE GENOMIC DNA]</scope>
    <source>
        <strain evidence="15 16">NML970147</strain>
    </source>
</reference>
<feature type="transmembrane region" description="Helical" evidence="13">
    <location>
        <begin position="100"/>
        <end position="119"/>
    </location>
</feature>
<keyword evidence="4" id="KW-1003">Cell membrane</keyword>
<keyword evidence="3" id="KW-0813">Transport</keyword>
<dbReference type="GO" id="GO:0046872">
    <property type="term" value="F:metal ion binding"/>
    <property type="evidence" value="ECO:0007669"/>
    <property type="project" value="UniProtKB-KW"/>
</dbReference>
<gene>
    <name evidence="15" type="ORF">EBQ26_04085</name>
</gene>
<dbReference type="InterPro" id="IPR011577">
    <property type="entry name" value="Cyt_b561_bac/Ni-Hgenase"/>
</dbReference>
<dbReference type="GO" id="GO:0009055">
    <property type="term" value="F:electron transfer activity"/>
    <property type="evidence" value="ECO:0007669"/>
    <property type="project" value="InterPro"/>
</dbReference>
<evidence type="ECO:0000256" key="9">
    <source>
        <dbReference type="ARBA" id="ARBA00022989"/>
    </source>
</evidence>
<comment type="caution">
    <text evidence="15">The sequence shown here is derived from an EMBL/GenBank/DDBJ whole genome shotgun (WGS) entry which is preliminary data.</text>
</comment>